<sequence>MGSFFGSRGLRIMDLRLSPESPPLGFHVFRRMNTVSRGTNLRENNSQAVQPPQIESQAVVQFRGRGRGARTLRSIRDICHRPEWMRSNNGSVAANSLVVQPRTSMLDSPEFLALNSSQHFAREAADDSNLNNGEPRLYMSNLTGFTPLHRSSYIDILEHDMGYYNSSETAEDATLRISATKSYESAAVARTPLALKPLSAYLSGIIPDRNLLNIVLILVYTTSGHKTLAANTLAALNDSILSFGSSYLEFLAQTAWAFVRKLHSACMLPGISRLQLKGTFCIPSILSKASFDCLPSFPKFVEEGEITPEAILFDDKVLNLPTKAVETSMTVKAPSAENYSFEENLTYPLEQTDQNDLDYLDVNFDATDLAAMYFFAPAQNEIECDLTHVAKAQIPGLTPDTAGVPEQPSEIVDATSEDWEDARALLASFERAFPDVATLNQPQCTDTIQVDESAYDIATSTGSITSDALLPITSEYLQSLTDTFATNMETVVSLDVAEPLAAKFAAATQHHGLSPTEKLSSRFGLATPSSADDGFSYTLSPPVLRLRCKSPVQEPLVTPQSPALHTEREPLETFQTELDTGKKRALKRSGCMIRPLSVDLTDFFPAVTVPNGDVSPIFYAGLTFDLVSSEVESVLTFTTPLSGSSKRRKVFVSPETHLSNTDSLESGLLGAANSIVVEEQSQEKMESTSDDHIKASSSPSPLGPGPGEPSEYTEQAEPAIPAEPAEESPLADAAQSENIEPEADPIGRQGYLGPRPANYIPENPDAPIMYGPEVFEMPEMWAHSSGHFMGKAGVPEPILLKFLTETPQLRMKDVENPNFFLYTLADLAAGTPRHIVEEIRAKEKAERQKLLTQRKPAEMTPNEYLDSLCSSPDRATEAKPHGNSTCGAENQGPVGEGRSSDLPSANVAQPESGQVKAPVLAKEPPACTETIGIANDLQLEGSHSSETTVQEIVVVAKEKDSPQADLPGEKTSDENSSVLETFSQSNEDISKESSLSGASAGKESEVLSEKESSDLEDTFQPTEASVDSCENSDSPEQLLSMADLAARKLILEASSPNEALDEWMYPPRHGDSGSDQTKGTLSTAHEEHSELQPLFDPRFEGLVLEYEHQIEELPSPERIVGNDEVVRESKWTPPRAATPIRPTPVFESDLEKRFEHFTYLMSFLDSSSETYRKRLNFATSLWIKTKLLIMQIADEPELAGTIQPRLVRFEGDEDRNSLSESESTWTVEVPNTASDYSMHSSNDSIFSSDFESEIVRINEKIRAFRRDTLIDIVGDFTRLFLHFLDNQVHPCNNKLYNLIHEILVIKKMRAELFSMSKGTVNEIEILHESMTNNDIIDRDYWTKRLETCATKFINMHVEFKNVERQLHLLEDHFETILDDIVDNIVTIKKMRRRVLKSFSRFSRIYNGNVELALKTLINVFLQKTMWHSQVHPGEMKDLLKNDMCVLGSGSFSCTQIISLIHDALPYISATLQIYAPKMILQDIEQNDALHGGVDDIDMHSI</sequence>
<evidence type="ECO:0000313" key="3">
    <source>
        <dbReference type="Proteomes" id="UP000292447"/>
    </source>
</evidence>
<feature type="compositionally biased region" description="Basic and acidic residues" evidence="1">
    <location>
        <begin position="681"/>
        <end position="694"/>
    </location>
</feature>
<feature type="compositionally biased region" description="Low complexity" evidence="1">
    <location>
        <begin position="716"/>
        <end position="734"/>
    </location>
</feature>
<feature type="compositionally biased region" description="Polar residues" evidence="1">
    <location>
        <begin position="974"/>
        <end position="997"/>
    </location>
</feature>
<dbReference type="EMBL" id="CP034460">
    <property type="protein sequence ID" value="QBM90327.1"/>
    <property type="molecule type" value="Genomic_DNA"/>
</dbReference>
<feature type="compositionally biased region" description="Basic and acidic residues" evidence="1">
    <location>
        <begin position="957"/>
        <end position="973"/>
    </location>
</feature>
<feature type="region of interest" description="Disordered" evidence="1">
    <location>
        <begin position="847"/>
        <end position="920"/>
    </location>
</feature>
<organism evidence="2 3">
    <name type="scientific">Metschnikowia aff. pulcherrima</name>
    <dbReference type="NCBI Taxonomy" id="2163413"/>
    <lineage>
        <taxon>Eukaryota</taxon>
        <taxon>Fungi</taxon>
        <taxon>Dikarya</taxon>
        <taxon>Ascomycota</taxon>
        <taxon>Saccharomycotina</taxon>
        <taxon>Pichiomycetes</taxon>
        <taxon>Metschnikowiaceae</taxon>
        <taxon>Metschnikowia</taxon>
    </lineage>
</organism>
<feature type="compositionally biased region" description="Polar residues" evidence="1">
    <location>
        <begin position="1073"/>
        <end position="1083"/>
    </location>
</feature>
<keyword evidence="3" id="KW-1185">Reference proteome</keyword>
<feature type="compositionally biased region" description="Polar residues" evidence="1">
    <location>
        <begin position="901"/>
        <end position="912"/>
    </location>
</feature>
<feature type="region of interest" description="Disordered" evidence="1">
    <location>
        <begin position="1060"/>
        <end position="1090"/>
    </location>
</feature>
<feature type="region of interest" description="Disordered" evidence="1">
    <location>
        <begin position="679"/>
        <end position="759"/>
    </location>
</feature>
<evidence type="ECO:0000313" key="2">
    <source>
        <dbReference type="EMBL" id="QBM90327.1"/>
    </source>
</evidence>
<proteinExistence type="predicted"/>
<dbReference type="Proteomes" id="UP000292447">
    <property type="component" value="Chromosome V"/>
</dbReference>
<feature type="compositionally biased region" description="Polar residues" evidence="1">
    <location>
        <begin position="1019"/>
        <end position="1035"/>
    </location>
</feature>
<reference evidence="3" key="1">
    <citation type="submission" date="2019-03" db="EMBL/GenBank/DDBJ databases">
        <title>Snf2 controls pulcherriminic acid biosynthesis and connects pigmentation and antifungal activity of the yeast Metschnikowia pulcherrima.</title>
        <authorList>
            <person name="Gore-Lloyd D."/>
            <person name="Sumann I."/>
            <person name="Brachmann A.O."/>
            <person name="Schneeberger K."/>
            <person name="Ortiz-Merino R.A."/>
            <person name="Moreno-Beltran M."/>
            <person name="Schlaefli M."/>
            <person name="Kirner P."/>
            <person name="Santos Kron A."/>
            <person name="Wolfe K.H."/>
            <person name="Piel J."/>
            <person name="Ahrens C.H."/>
            <person name="Henk D."/>
            <person name="Freimoser F.M."/>
        </authorList>
    </citation>
    <scope>NUCLEOTIDE SEQUENCE [LARGE SCALE GENOMIC DNA]</scope>
    <source>
        <strain evidence="3">APC 1.2</strain>
    </source>
</reference>
<gene>
    <name evidence="2" type="ORF">METSCH_E05750</name>
</gene>
<protein>
    <submittedName>
        <fullName evidence="2">Uncharacterized protein</fullName>
    </submittedName>
</protein>
<name>A0A4P6XRZ1_9ASCO</name>
<accession>A0A4P6XRZ1</accession>
<feature type="compositionally biased region" description="Basic and acidic residues" evidence="1">
    <location>
        <begin position="1002"/>
        <end position="1013"/>
    </location>
</feature>
<evidence type="ECO:0000256" key="1">
    <source>
        <dbReference type="SAM" id="MobiDB-lite"/>
    </source>
</evidence>
<feature type="region of interest" description="Disordered" evidence="1">
    <location>
        <begin position="957"/>
        <end position="1035"/>
    </location>
</feature>